<dbReference type="SUPFAM" id="SSF81301">
    <property type="entry name" value="Nucleotidyltransferase"/>
    <property type="match status" value="1"/>
</dbReference>
<dbReference type="PANTHER" id="PTHR34822:SF1">
    <property type="entry name" value="GRPB FAMILY PROTEIN"/>
    <property type="match status" value="1"/>
</dbReference>
<proteinExistence type="predicted"/>
<keyword evidence="2" id="KW-1185">Reference proteome</keyword>
<gene>
    <name evidence="1" type="primary">grpB</name>
    <name evidence="1" type="ORF">bsdE14_16330</name>
</gene>
<organism evidence="1 2">
    <name type="scientific">Clostridium omnivorum</name>
    <dbReference type="NCBI Taxonomy" id="1604902"/>
    <lineage>
        <taxon>Bacteria</taxon>
        <taxon>Bacillati</taxon>
        <taxon>Bacillota</taxon>
        <taxon>Clostridia</taxon>
        <taxon>Eubacteriales</taxon>
        <taxon>Clostridiaceae</taxon>
        <taxon>Clostridium</taxon>
    </lineage>
</organism>
<dbReference type="Proteomes" id="UP001208567">
    <property type="component" value="Unassembled WGS sequence"/>
</dbReference>
<dbReference type="Pfam" id="PF04229">
    <property type="entry name" value="GrpB"/>
    <property type="match status" value="1"/>
</dbReference>
<evidence type="ECO:0000313" key="1">
    <source>
        <dbReference type="EMBL" id="GLC30223.1"/>
    </source>
</evidence>
<evidence type="ECO:0008006" key="3">
    <source>
        <dbReference type="Google" id="ProtNLM"/>
    </source>
</evidence>
<name>A0ABQ5N4U2_9CLOT</name>
<dbReference type="RefSeq" id="WP_264849488.1">
    <property type="nucleotide sequence ID" value="NZ_BRXR01000001.1"/>
</dbReference>
<sequence length="181" mass="21501">MQGVERYKVRLLPHSDEWKEEFEEARKQLKEIFGDNIDDIQHVGSTSISGIYAKPILDIAVVLKSFENMNVDGMKIAGYDYCGAQNEEKDRYLFVLRGEGQISLRHIHCYEPNNLDFYYVTHFRDYLNSHEDYAKEYSDLKISLAEQYPEDRFAYTDKKEGFIRMIYQKIDPEKYNRNVIK</sequence>
<dbReference type="Gene3D" id="3.30.460.10">
    <property type="entry name" value="Beta Polymerase, domain 2"/>
    <property type="match status" value="1"/>
</dbReference>
<protein>
    <recommendedName>
        <fullName evidence="3">GrpB family protein</fullName>
    </recommendedName>
</protein>
<dbReference type="PANTHER" id="PTHR34822">
    <property type="entry name" value="GRPB DOMAIN PROTEIN (AFU_ORTHOLOGUE AFUA_1G01530)"/>
    <property type="match status" value="1"/>
</dbReference>
<comment type="caution">
    <text evidence="1">The sequence shown here is derived from an EMBL/GenBank/DDBJ whole genome shotgun (WGS) entry which is preliminary data.</text>
</comment>
<reference evidence="1 2" key="1">
    <citation type="journal article" date="2024" name="Int. J. Syst. Evol. Microbiol.">
        <title>Clostridium omnivorum sp. nov., isolated from anoxic soil under the treatment of reductive soil disinfestation.</title>
        <authorList>
            <person name="Ueki A."/>
            <person name="Tonouchi A."/>
            <person name="Kaku N."/>
            <person name="Honma S."/>
            <person name="Ueki K."/>
        </authorList>
    </citation>
    <scope>NUCLEOTIDE SEQUENCE [LARGE SCALE GENOMIC DNA]</scope>
    <source>
        <strain evidence="1 2">E14</strain>
    </source>
</reference>
<dbReference type="InterPro" id="IPR007344">
    <property type="entry name" value="GrpB/CoaE"/>
</dbReference>
<accession>A0ABQ5N4U2</accession>
<dbReference type="EMBL" id="BRXR01000001">
    <property type="protein sequence ID" value="GLC30223.1"/>
    <property type="molecule type" value="Genomic_DNA"/>
</dbReference>
<evidence type="ECO:0000313" key="2">
    <source>
        <dbReference type="Proteomes" id="UP001208567"/>
    </source>
</evidence>
<dbReference type="InterPro" id="IPR043519">
    <property type="entry name" value="NT_sf"/>
</dbReference>